<evidence type="ECO:0000256" key="2">
    <source>
        <dbReference type="ARBA" id="ARBA00022490"/>
    </source>
</evidence>
<name>A0A7D9EKY7_PARCT</name>
<organism evidence="4 5">
    <name type="scientific">Paramuricea clavata</name>
    <name type="common">Red gorgonian</name>
    <name type="synonym">Violescent sea-whip</name>
    <dbReference type="NCBI Taxonomy" id="317549"/>
    <lineage>
        <taxon>Eukaryota</taxon>
        <taxon>Metazoa</taxon>
        <taxon>Cnidaria</taxon>
        <taxon>Anthozoa</taxon>
        <taxon>Octocorallia</taxon>
        <taxon>Malacalcyonacea</taxon>
        <taxon>Plexauridae</taxon>
        <taxon>Paramuricea</taxon>
    </lineage>
</organism>
<evidence type="ECO:0000313" key="5">
    <source>
        <dbReference type="Proteomes" id="UP001152795"/>
    </source>
</evidence>
<evidence type="ECO:0000313" key="4">
    <source>
        <dbReference type="EMBL" id="CAB4010815.1"/>
    </source>
</evidence>
<keyword evidence="3" id="KW-0597">Phosphoprotein</keyword>
<evidence type="ECO:0000256" key="3">
    <source>
        <dbReference type="ARBA" id="ARBA00022553"/>
    </source>
</evidence>
<dbReference type="GO" id="GO:0043226">
    <property type="term" value="C:organelle"/>
    <property type="evidence" value="ECO:0007669"/>
    <property type="project" value="UniProtKB-ARBA"/>
</dbReference>
<evidence type="ECO:0000256" key="1">
    <source>
        <dbReference type="ARBA" id="ARBA00004496"/>
    </source>
</evidence>
<gene>
    <name evidence="4" type="ORF">PACLA_8A070480</name>
</gene>
<dbReference type="InterPro" id="IPR001060">
    <property type="entry name" value="FCH_dom"/>
</dbReference>
<dbReference type="GO" id="GO:0005737">
    <property type="term" value="C:cytoplasm"/>
    <property type="evidence" value="ECO:0007669"/>
    <property type="project" value="TreeGrafter"/>
</dbReference>
<sequence>MVKFEERFWDVKSFDELRKYCRQSNDFCKDVCGILHSRSKLEQTYAENLSQLALKASKCGKDLVGTLKSAWTKMAAEIENEAELHKYVTFIQYNYSVNKV</sequence>
<dbReference type="PANTHER" id="PTHR23065">
    <property type="entry name" value="PROLINE-SERINE-THREONINE PHOSPHATASE INTERACTING PROTEIN 1"/>
    <property type="match status" value="1"/>
</dbReference>
<dbReference type="Pfam" id="PF00611">
    <property type="entry name" value="FCH"/>
    <property type="match status" value="1"/>
</dbReference>
<comment type="caution">
    <text evidence="4">The sequence shown here is derived from an EMBL/GenBank/DDBJ whole genome shotgun (WGS) entry which is preliminary data.</text>
</comment>
<comment type="subcellular location">
    <subcellularLocation>
        <location evidence="1">Cytoplasm</location>
    </subcellularLocation>
</comment>
<keyword evidence="2" id="KW-0963">Cytoplasm</keyword>
<dbReference type="EMBL" id="CACRXK020006914">
    <property type="protein sequence ID" value="CAB4010815.1"/>
    <property type="molecule type" value="Genomic_DNA"/>
</dbReference>
<protein>
    <submittedName>
        <fullName evidence="4">Uncharacterized protein</fullName>
    </submittedName>
</protein>
<dbReference type="GO" id="GO:0005886">
    <property type="term" value="C:plasma membrane"/>
    <property type="evidence" value="ECO:0007669"/>
    <property type="project" value="TreeGrafter"/>
</dbReference>
<dbReference type="PANTHER" id="PTHR23065:SF7">
    <property type="entry name" value="NOSTRIN, ISOFORM H"/>
    <property type="match status" value="1"/>
</dbReference>
<dbReference type="Gene3D" id="1.20.1270.60">
    <property type="entry name" value="Arfaptin homology (AH) domain/BAR domain"/>
    <property type="match status" value="1"/>
</dbReference>
<dbReference type="Proteomes" id="UP001152795">
    <property type="component" value="Unassembled WGS sequence"/>
</dbReference>
<dbReference type="SUPFAM" id="SSF103657">
    <property type="entry name" value="BAR/IMD domain-like"/>
    <property type="match status" value="1"/>
</dbReference>
<dbReference type="InterPro" id="IPR027267">
    <property type="entry name" value="AH/BAR_dom_sf"/>
</dbReference>
<dbReference type="OrthoDB" id="28357at2759"/>
<accession>A0A7D9EKY7</accession>
<keyword evidence="5" id="KW-1185">Reference proteome</keyword>
<reference evidence="4" key="1">
    <citation type="submission" date="2020-04" db="EMBL/GenBank/DDBJ databases">
        <authorList>
            <person name="Alioto T."/>
            <person name="Alioto T."/>
            <person name="Gomez Garrido J."/>
        </authorList>
    </citation>
    <scope>NUCLEOTIDE SEQUENCE</scope>
    <source>
        <strain evidence="4">A484AB</strain>
    </source>
</reference>
<proteinExistence type="predicted"/>
<dbReference type="SMART" id="SM00055">
    <property type="entry name" value="FCH"/>
    <property type="match status" value="1"/>
</dbReference>
<dbReference type="AlphaFoldDB" id="A0A7D9EKY7"/>